<dbReference type="RefSeq" id="WP_202245340.1">
    <property type="nucleotide sequence ID" value="NZ_JAESIY010000008.1"/>
</dbReference>
<evidence type="ECO:0008006" key="3">
    <source>
        <dbReference type="Google" id="ProtNLM"/>
    </source>
</evidence>
<gene>
    <name evidence="1" type="ORF">JL102_15515</name>
</gene>
<sequence length="117" mass="13525">MVNKIGVKTKYISILILLLNTHCNSEISNYQGVIVGNKNVPIEGAIIVGRDHPDRKTKTDANGFFTLEARKDFMESFLYVKKDLKKIDSIQIIRTHPEYGIKYYFVNNRNDTLFLKE</sequence>
<dbReference type="InterPro" id="IPR008969">
    <property type="entry name" value="CarboxyPept-like_regulatory"/>
</dbReference>
<dbReference type="EMBL" id="JAESIY010000008">
    <property type="protein sequence ID" value="MBL3657556.1"/>
    <property type="molecule type" value="Genomic_DNA"/>
</dbReference>
<keyword evidence="2" id="KW-1185">Reference proteome</keyword>
<accession>A0A937F988</accession>
<dbReference type="Proteomes" id="UP000659388">
    <property type="component" value="Unassembled WGS sequence"/>
</dbReference>
<dbReference type="SUPFAM" id="SSF49464">
    <property type="entry name" value="Carboxypeptidase regulatory domain-like"/>
    <property type="match status" value="1"/>
</dbReference>
<name>A0A937F988_9BACT</name>
<dbReference type="AlphaFoldDB" id="A0A937F988"/>
<protein>
    <recommendedName>
        <fullName evidence="3">Carboxypeptidase-like regulatory domain-containing protein</fullName>
    </recommendedName>
</protein>
<proteinExistence type="predicted"/>
<evidence type="ECO:0000313" key="1">
    <source>
        <dbReference type="EMBL" id="MBL3657556.1"/>
    </source>
</evidence>
<evidence type="ECO:0000313" key="2">
    <source>
        <dbReference type="Proteomes" id="UP000659388"/>
    </source>
</evidence>
<reference evidence="1" key="1">
    <citation type="submission" date="2021-01" db="EMBL/GenBank/DDBJ databases">
        <title>Fulvivirga kasyanovii gen. nov., sp nov., a novel member of the phylum Bacteroidetes isolated from seawater in a mussel farm.</title>
        <authorList>
            <person name="Zhao L.-H."/>
            <person name="Wang Z.-J."/>
        </authorList>
    </citation>
    <scope>NUCLEOTIDE SEQUENCE</scope>
    <source>
        <strain evidence="1">2943</strain>
    </source>
</reference>
<organism evidence="1 2">
    <name type="scientific">Fulvivirga sediminis</name>
    <dbReference type="NCBI Taxonomy" id="2803949"/>
    <lineage>
        <taxon>Bacteria</taxon>
        <taxon>Pseudomonadati</taxon>
        <taxon>Bacteroidota</taxon>
        <taxon>Cytophagia</taxon>
        <taxon>Cytophagales</taxon>
        <taxon>Fulvivirgaceae</taxon>
        <taxon>Fulvivirga</taxon>
    </lineage>
</organism>
<comment type="caution">
    <text evidence="1">The sequence shown here is derived from an EMBL/GenBank/DDBJ whole genome shotgun (WGS) entry which is preliminary data.</text>
</comment>